<keyword evidence="6" id="KW-0808">Transferase</keyword>
<reference evidence="16 17" key="1">
    <citation type="submission" date="2023-11" db="EMBL/GenBank/DDBJ databases">
        <title>Bacillus jintuensis, isolated from a mudflat on the Beibu Gulf coast.</title>
        <authorList>
            <person name="Li M."/>
        </authorList>
    </citation>
    <scope>NUCLEOTIDE SEQUENCE [LARGE SCALE GENOMIC DNA]</scope>
    <source>
        <strain evidence="16 17">31A1R</strain>
    </source>
</reference>
<evidence type="ECO:0000256" key="4">
    <source>
        <dbReference type="ARBA" id="ARBA00022475"/>
    </source>
</evidence>
<dbReference type="RefSeq" id="WP_322447276.1">
    <property type="nucleotide sequence ID" value="NZ_JAXOFX010000010.1"/>
</dbReference>
<dbReference type="PANTHER" id="PTHR43065:SF46">
    <property type="entry name" value="C4-DICARBOXYLATE TRANSPORT SENSOR PROTEIN DCTB"/>
    <property type="match status" value="1"/>
</dbReference>
<keyword evidence="5" id="KW-0597">Phosphoprotein</keyword>
<comment type="subcellular location">
    <subcellularLocation>
        <location evidence="2">Cell membrane</location>
        <topology evidence="2">Multi-pass membrane protein</topology>
    </subcellularLocation>
</comment>
<dbReference type="Pfam" id="PF00512">
    <property type="entry name" value="HisKA"/>
    <property type="match status" value="1"/>
</dbReference>
<keyword evidence="4" id="KW-1003">Cell membrane</keyword>
<dbReference type="InterPro" id="IPR011620">
    <property type="entry name" value="Sig_transdc_His_kinase_LytS_TM"/>
</dbReference>
<feature type="transmembrane region" description="Helical" evidence="14">
    <location>
        <begin position="99"/>
        <end position="115"/>
    </location>
</feature>
<dbReference type="Gene3D" id="3.30.565.10">
    <property type="entry name" value="Histidine kinase-like ATPase, C-terminal domain"/>
    <property type="match status" value="1"/>
</dbReference>
<evidence type="ECO:0000256" key="12">
    <source>
        <dbReference type="ARBA" id="ARBA00023012"/>
    </source>
</evidence>
<evidence type="ECO:0000313" key="17">
    <source>
        <dbReference type="Proteomes" id="UP001290455"/>
    </source>
</evidence>
<dbReference type="SMART" id="SM00387">
    <property type="entry name" value="HATPase_c"/>
    <property type="match status" value="1"/>
</dbReference>
<evidence type="ECO:0000256" key="1">
    <source>
        <dbReference type="ARBA" id="ARBA00000085"/>
    </source>
</evidence>
<evidence type="ECO:0000256" key="14">
    <source>
        <dbReference type="SAM" id="Phobius"/>
    </source>
</evidence>
<evidence type="ECO:0000259" key="15">
    <source>
        <dbReference type="PROSITE" id="PS50109"/>
    </source>
</evidence>
<evidence type="ECO:0000256" key="13">
    <source>
        <dbReference type="ARBA" id="ARBA00023136"/>
    </source>
</evidence>
<dbReference type="Proteomes" id="UP001290455">
    <property type="component" value="Unassembled WGS sequence"/>
</dbReference>
<protein>
    <recommendedName>
        <fullName evidence="3">histidine kinase</fullName>
        <ecNumber evidence="3">2.7.13.3</ecNumber>
    </recommendedName>
</protein>
<organism evidence="16 17">
    <name type="scientific">Robertmurraya mangrovi</name>
    <dbReference type="NCBI Taxonomy" id="3098077"/>
    <lineage>
        <taxon>Bacteria</taxon>
        <taxon>Bacillati</taxon>
        <taxon>Bacillota</taxon>
        <taxon>Bacilli</taxon>
        <taxon>Bacillales</taxon>
        <taxon>Bacillaceae</taxon>
        <taxon>Robertmurraya</taxon>
    </lineage>
</organism>
<keyword evidence="13 14" id="KW-0472">Membrane</keyword>
<gene>
    <name evidence="16" type="ORF">SM124_14750</name>
</gene>
<dbReference type="InterPro" id="IPR036097">
    <property type="entry name" value="HisK_dim/P_sf"/>
</dbReference>
<dbReference type="CDD" id="cd00082">
    <property type="entry name" value="HisKA"/>
    <property type="match status" value="1"/>
</dbReference>
<dbReference type="PROSITE" id="PS50109">
    <property type="entry name" value="HIS_KIN"/>
    <property type="match status" value="1"/>
</dbReference>
<proteinExistence type="predicted"/>
<dbReference type="SUPFAM" id="SSF55874">
    <property type="entry name" value="ATPase domain of HSP90 chaperone/DNA topoisomerase II/histidine kinase"/>
    <property type="match status" value="1"/>
</dbReference>
<evidence type="ECO:0000256" key="10">
    <source>
        <dbReference type="ARBA" id="ARBA00022840"/>
    </source>
</evidence>
<sequence length="421" mass="46927">MLVEKLLLHVLITVAPILLYNFFIENKNIKIKSAICGLLQGIAASLCMIFPVDVFGLSWDLRYIPLVMAFLYSGPVAGGIVFASIVITRTFIGGETLPLGYISAVVAVIVPLYYSKRFLGFNVENRVRLAVLIGLWPGLVQLGILCTWVYFVGTAMNRGLEMLFYIVIFGFINLACIGLVAKLSEMTIERQMLKEEVRRAEKFNTLGELAASIAHEVRNPLTVVKGFLQLMHQKEQGQNRDYLTLVLSELGRAESIITDYLNFAKPQFEKVENFSLKDLILDVHQLIEPLANQQGVELKCTIQSEVHLFADRNQIKQALVNIIKNAIEASEQSGLITITLSKEDEFVHISIQDNGKGMTEDQLQRIGTLFYTTKDKGTGLGTMVSLKIIESLQGKMTYDSKEGVGTTVSIVLPVLKNIQVY</sequence>
<evidence type="ECO:0000256" key="5">
    <source>
        <dbReference type="ARBA" id="ARBA00022553"/>
    </source>
</evidence>
<keyword evidence="7 14" id="KW-0812">Transmembrane</keyword>
<dbReference type="SMART" id="SM00388">
    <property type="entry name" value="HisKA"/>
    <property type="match status" value="1"/>
</dbReference>
<name>A0ABU5J0P6_9BACI</name>
<dbReference type="GO" id="GO:0005524">
    <property type="term" value="F:ATP binding"/>
    <property type="evidence" value="ECO:0007669"/>
    <property type="project" value="UniProtKB-KW"/>
</dbReference>
<dbReference type="EMBL" id="JAXOFX010000010">
    <property type="protein sequence ID" value="MDZ5472974.1"/>
    <property type="molecule type" value="Genomic_DNA"/>
</dbReference>
<dbReference type="SUPFAM" id="SSF47384">
    <property type="entry name" value="Homodimeric domain of signal transducing histidine kinase"/>
    <property type="match status" value="1"/>
</dbReference>
<dbReference type="PRINTS" id="PR00344">
    <property type="entry name" value="BCTRLSENSOR"/>
</dbReference>
<feature type="transmembrane region" description="Helical" evidence="14">
    <location>
        <begin position="127"/>
        <end position="151"/>
    </location>
</feature>
<dbReference type="PANTHER" id="PTHR43065">
    <property type="entry name" value="SENSOR HISTIDINE KINASE"/>
    <property type="match status" value="1"/>
</dbReference>
<dbReference type="Gene3D" id="1.10.287.130">
    <property type="match status" value="1"/>
</dbReference>
<feature type="transmembrane region" description="Helical" evidence="14">
    <location>
        <begin position="163"/>
        <end position="181"/>
    </location>
</feature>
<dbReference type="InterPro" id="IPR003661">
    <property type="entry name" value="HisK_dim/P_dom"/>
</dbReference>
<evidence type="ECO:0000256" key="9">
    <source>
        <dbReference type="ARBA" id="ARBA00022777"/>
    </source>
</evidence>
<feature type="transmembrane region" description="Helical" evidence="14">
    <location>
        <begin position="63"/>
        <end position="87"/>
    </location>
</feature>
<accession>A0ABU5J0P6</accession>
<evidence type="ECO:0000256" key="8">
    <source>
        <dbReference type="ARBA" id="ARBA00022741"/>
    </source>
</evidence>
<keyword evidence="9" id="KW-0418">Kinase</keyword>
<evidence type="ECO:0000256" key="11">
    <source>
        <dbReference type="ARBA" id="ARBA00022989"/>
    </source>
</evidence>
<dbReference type="InterPro" id="IPR036890">
    <property type="entry name" value="HATPase_C_sf"/>
</dbReference>
<dbReference type="Pfam" id="PF07694">
    <property type="entry name" value="5TM-5TMR_LYT"/>
    <property type="match status" value="1"/>
</dbReference>
<feature type="domain" description="Histidine kinase" evidence="15">
    <location>
        <begin position="212"/>
        <end position="416"/>
    </location>
</feature>
<evidence type="ECO:0000256" key="6">
    <source>
        <dbReference type="ARBA" id="ARBA00022679"/>
    </source>
</evidence>
<dbReference type="InterPro" id="IPR003594">
    <property type="entry name" value="HATPase_dom"/>
</dbReference>
<dbReference type="InterPro" id="IPR004358">
    <property type="entry name" value="Sig_transdc_His_kin-like_C"/>
</dbReference>
<dbReference type="Pfam" id="PF02518">
    <property type="entry name" value="HATPase_c"/>
    <property type="match status" value="1"/>
</dbReference>
<dbReference type="EC" id="2.7.13.3" evidence="3"/>
<evidence type="ECO:0000256" key="7">
    <source>
        <dbReference type="ARBA" id="ARBA00022692"/>
    </source>
</evidence>
<feature type="transmembrane region" description="Helical" evidence="14">
    <location>
        <begin position="35"/>
        <end position="57"/>
    </location>
</feature>
<comment type="catalytic activity">
    <reaction evidence="1">
        <text>ATP + protein L-histidine = ADP + protein N-phospho-L-histidine.</text>
        <dbReference type="EC" id="2.7.13.3"/>
    </reaction>
</comment>
<keyword evidence="17" id="KW-1185">Reference proteome</keyword>
<feature type="transmembrane region" description="Helical" evidence="14">
    <location>
        <begin position="6"/>
        <end position="23"/>
    </location>
</feature>
<evidence type="ECO:0000256" key="2">
    <source>
        <dbReference type="ARBA" id="ARBA00004651"/>
    </source>
</evidence>
<dbReference type="InterPro" id="IPR005467">
    <property type="entry name" value="His_kinase_dom"/>
</dbReference>
<keyword evidence="12" id="KW-0902">Two-component regulatory system</keyword>
<evidence type="ECO:0000313" key="16">
    <source>
        <dbReference type="EMBL" id="MDZ5472974.1"/>
    </source>
</evidence>
<comment type="caution">
    <text evidence="16">The sequence shown here is derived from an EMBL/GenBank/DDBJ whole genome shotgun (WGS) entry which is preliminary data.</text>
</comment>
<keyword evidence="10 16" id="KW-0067">ATP-binding</keyword>
<evidence type="ECO:0000256" key="3">
    <source>
        <dbReference type="ARBA" id="ARBA00012438"/>
    </source>
</evidence>
<keyword evidence="8" id="KW-0547">Nucleotide-binding</keyword>
<keyword evidence="11 14" id="KW-1133">Transmembrane helix</keyword>
<dbReference type="CDD" id="cd00075">
    <property type="entry name" value="HATPase"/>
    <property type="match status" value="1"/>
</dbReference>